<dbReference type="AlphaFoldDB" id="M4BXX1"/>
<dbReference type="EnsemblProtists" id="HpaT811403">
    <property type="protein sequence ID" value="HpaP811403"/>
    <property type="gene ID" value="HpaG811403"/>
</dbReference>
<dbReference type="EMBL" id="JH598035">
    <property type="status" value="NOT_ANNOTATED_CDS"/>
    <property type="molecule type" value="Genomic_DNA"/>
</dbReference>
<dbReference type="VEuPathDB" id="FungiDB:HpaG811403"/>
<accession>M4BXX1</accession>
<evidence type="ECO:0000313" key="2">
    <source>
        <dbReference type="Proteomes" id="UP000011713"/>
    </source>
</evidence>
<proteinExistence type="predicted"/>
<protein>
    <submittedName>
        <fullName evidence="1">Uncharacterized protein</fullName>
    </submittedName>
</protein>
<name>M4BXX1_HYAAE</name>
<dbReference type="HOGENOM" id="CLU_1819532_0_0_1"/>
<evidence type="ECO:0000313" key="1">
    <source>
        <dbReference type="EnsemblProtists" id="HpaP811403"/>
    </source>
</evidence>
<sequence>MPILKCLLFNIRRPKTSTDLIPERRSTYLASWTAGMKRAKRRDHDRAIIMSRPKRSKFPRRDVSVDPLCKPKKAVFHLLRFYSHPYRHQADSTGRSRCVQNARVDFMPTAFRCSRMFPQKLFVKISELFFRPVGNIEDRLRE</sequence>
<dbReference type="InParanoid" id="M4BXX1"/>
<dbReference type="Proteomes" id="UP000011713">
    <property type="component" value="Unassembled WGS sequence"/>
</dbReference>
<reference evidence="2" key="1">
    <citation type="journal article" date="2010" name="Science">
        <title>Signatures of adaptation to obligate biotrophy in the Hyaloperonospora arabidopsidis genome.</title>
        <authorList>
            <person name="Baxter L."/>
            <person name="Tripathy S."/>
            <person name="Ishaque N."/>
            <person name="Boot N."/>
            <person name="Cabral A."/>
            <person name="Kemen E."/>
            <person name="Thines M."/>
            <person name="Ah-Fong A."/>
            <person name="Anderson R."/>
            <person name="Badejoko W."/>
            <person name="Bittner-Eddy P."/>
            <person name="Boore J.L."/>
            <person name="Chibucos M.C."/>
            <person name="Coates M."/>
            <person name="Dehal P."/>
            <person name="Delehaunty K."/>
            <person name="Dong S."/>
            <person name="Downton P."/>
            <person name="Dumas B."/>
            <person name="Fabro G."/>
            <person name="Fronick C."/>
            <person name="Fuerstenberg S.I."/>
            <person name="Fulton L."/>
            <person name="Gaulin E."/>
            <person name="Govers F."/>
            <person name="Hughes L."/>
            <person name="Humphray S."/>
            <person name="Jiang R.H."/>
            <person name="Judelson H."/>
            <person name="Kamoun S."/>
            <person name="Kyung K."/>
            <person name="Meijer H."/>
            <person name="Minx P."/>
            <person name="Morris P."/>
            <person name="Nelson J."/>
            <person name="Phuntumart V."/>
            <person name="Qutob D."/>
            <person name="Rehmany A."/>
            <person name="Rougon-Cardoso A."/>
            <person name="Ryden P."/>
            <person name="Torto-Alalibo T."/>
            <person name="Studholme D."/>
            <person name="Wang Y."/>
            <person name="Win J."/>
            <person name="Wood J."/>
            <person name="Clifton S.W."/>
            <person name="Rogers J."/>
            <person name="Van den Ackerveken G."/>
            <person name="Jones J.D."/>
            <person name="McDowell J.M."/>
            <person name="Beynon J."/>
            <person name="Tyler B.M."/>
        </authorList>
    </citation>
    <scope>NUCLEOTIDE SEQUENCE [LARGE SCALE GENOMIC DNA]</scope>
    <source>
        <strain evidence="2">Emoy2</strain>
    </source>
</reference>
<keyword evidence="2" id="KW-1185">Reference proteome</keyword>
<organism evidence="1 2">
    <name type="scientific">Hyaloperonospora arabidopsidis (strain Emoy2)</name>
    <name type="common">Downy mildew agent</name>
    <name type="synonym">Peronospora arabidopsidis</name>
    <dbReference type="NCBI Taxonomy" id="559515"/>
    <lineage>
        <taxon>Eukaryota</taxon>
        <taxon>Sar</taxon>
        <taxon>Stramenopiles</taxon>
        <taxon>Oomycota</taxon>
        <taxon>Peronosporomycetes</taxon>
        <taxon>Peronosporales</taxon>
        <taxon>Peronosporaceae</taxon>
        <taxon>Hyaloperonospora</taxon>
    </lineage>
</organism>
<reference evidence="1" key="2">
    <citation type="submission" date="2015-06" db="UniProtKB">
        <authorList>
            <consortium name="EnsemblProtists"/>
        </authorList>
    </citation>
    <scope>IDENTIFICATION</scope>
    <source>
        <strain evidence="1">Emoy2</strain>
    </source>
</reference>